<dbReference type="RefSeq" id="WP_150905666.1">
    <property type="nucleotide sequence ID" value="NZ_VTWT01000012.1"/>
</dbReference>
<dbReference type="FunFam" id="3.30.565.10:FF:000006">
    <property type="entry name" value="Sensor histidine kinase WalK"/>
    <property type="match status" value="1"/>
</dbReference>
<dbReference type="InterPro" id="IPR035965">
    <property type="entry name" value="PAS-like_dom_sf"/>
</dbReference>
<keyword evidence="9" id="KW-1185">Reference proteome</keyword>
<evidence type="ECO:0000313" key="9">
    <source>
        <dbReference type="Proteomes" id="UP000326570"/>
    </source>
</evidence>
<evidence type="ECO:0000256" key="5">
    <source>
        <dbReference type="ARBA" id="ARBA00022777"/>
    </source>
</evidence>
<protein>
    <recommendedName>
        <fullName evidence="2">histidine kinase</fullName>
        <ecNumber evidence="2">2.7.13.3</ecNumber>
    </recommendedName>
</protein>
<dbReference type="InterPro" id="IPR036890">
    <property type="entry name" value="HATPase_C_sf"/>
</dbReference>
<name>A0A5N1IJN3_9BACT</name>
<dbReference type="EC" id="2.7.13.3" evidence="2"/>
<comment type="caution">
    <text evidence="8">The sequence shown here is derived from an EMBL/GenBank/DDBJ whole genome shotgun (WGS) entry which is preliminary data.</text>
</comment>
<comment type="catalytic activity">
    <reaction evidence="1">
        <text>ATP + protein L-histidine = ADP + protein N-phospho-L-histidine.</text>
        <dbReference type="EC" id="2.7.13.3"/>
    </reaction>
</comment>
<dbReference type="Gene3D" id="3.30.565.10">
    <property type="entry name" value="Histidine kinase-like ATPase, C-terminal domain"/>
    <property type="match status" value="1"/>
</dbReference>
<dbReference type="AlphaFoldDB" id="A0A5N1IJN3"/>
<dbReference type="GO" id="GO:0000155">
    <property type="term" value="F:phosphorelay sensor kinase activity"/>
    <property type="evidence" value="ECO:0007669"/>
    <property type="project" value="TreeGrafter"/>
</dbReference>
<dbReference type="InterPro" id="IPR003594">
    <property type="entry name" value="HATPase_dom"/>
</dbReference>
<dbReference type="EMBL" id="VTWT01000012">
    <property type="protein sequence ID" value="KAA9325479.1"/>
    <property type="molecule type" value="Genomic_DNA"/>
</dbReference>
<dbReference type="SUPFAM" id="SSF55874">
    <property type="entry name" value="ATPase domain of HSP90 chaperone/DNA topoisomerase II/histidine kinase"/>
    <property type="match status" value="1"/>
</dbReference>
<dbReference type="PRINTS" id="PR00344">
    <property type="entry name" value="BCTRLSENSOR"/>
</dbReference>
<dbReference type="InterPro" id="IPR005467">
    <property type="entry name" value="His_kinase_dom"/>
</dbReference>
<dbReference type="PANTHER" id="PTHR43547:SF2">
    <property type="entry name" value="HYBRID SIGNAL TRANSDUCTION HISTIDINE KINASE C"/>
    <property type="match status" value="1"/>
</dbReference>
<dbReference type="SMART" id="SM00086">
    <property type="entry name" value="PAC"/>
    <property type="match status" value="1"/>
</dbReference>
<evidence type="ECO:0000259" key="6">
    <source>
        <dbReference type="PROSITE" id="PS50109"/>
    </source>
</evidence>
<feature type="domain" description="Histidine kinase" evidence="6">
    <location>
        <begin position="149"/>
        <end position="369"/>
    </location>
</feature>
<dbReference type="InterPro" id="IPR000700">
    <property type="entry name" value="PAS-assoc_C"/>
</dbReference>
<dbReference type="InterPro" id="IPR001610">
    <property type="entry name" value="PAC"/>
</dbReference>
<dbReference type="CDD" id="cd00075">
    <property type="entry name" value="HATPase"/>
    <property type="match status" value="1"/>
</dbReference>
<gene>
    <name evidence="8" type="ORF">F0P94_18015</name>
</gene>
<evidence type="ECO:0000256" key="4">
    <source>
        <dbReference type="ARBA" id="ARBA00022679"/>
    </source>
</evidence>
<reference evidence="8 9" key="1">
    <citation type="submission" date="2019-09" db="EMBL/GenBank/DDBJ databases">
        <title>Genome sequence of Adhaeribacter sp. M2.</title>
        <authorList>
            <person name="Srinivasan S."/>
        </authorList>
    </citation>
    <scope>NUCLEOTIDE SEQUENCE [LARGE SCALE GENOMIC DNA]</scope>
    <source>
        <strain evidence="8 9">M2</strain>
    </source>
</reference>
<keyword evidence="3" id="KW-0597">Phosphoprotein</keyword>
<dbReference type="Gene3D" id="3.30.450.20">
    <property type="entry name" value="PAS domain"/>
    <property type="match status" value="1"/>
</dbReference>
<dbReference type="InterPro" id="IPR013655">
    <property type="entry name" value="PAS_fold_3"/>
</dbReference>
<keyword evidence="4" id="KW-0808">Transferase</keyword>
<evidence type="ECO:0000313" key="8">
    <source>
        <dbReference type="EMBL" id="KAA9325479.1"/>
    </source>
</evidence>
<keyword evidence="5" id="KW-0418">Kinase</keyword>
<organism evidence="8 9">
    <name type="scientific">Adhaeribacter soli</name>
    <dbReference type="NCBI Taxonomy" id="2607655"/>
    <lineage>
        <taxon>Bacteria</taxon>
        <taxon>Pseudomonadati</taxon>
        <taxon>Bacteroidota</taxon>
        <taxon>Cytophagia</taxon>
        <taxon>Cytophagales</taxon>
        <taxon>Hymenobacteraceae</taxon>
        <taxon>Adhaeribacter</taxon>
    </lineage>
</organism>
<accession>A0A5N1IJN3</accession>
<dbReference type="PANTHER" id="PTHR43547">
    <property type="entry name" value="TWO-COMPONENT HISTIDINE KINASE"/>
    <property type="match status" value="1"/>
</dbReference>
<proteinExistence type="predicted"/>
<dbReference type="PROSITE" id="PS50113">
    <property type="entry name" value="PAC"/>
    <property type="match status" value="1"/>
</dbReference>
<evidence type="ECO:0000256" key="1">
    <source>
        <dbReference type="ARBA" id="ARBA00000085"/>
    </source>
</evidence>
<dbReference type="SUPFAM" id="SSF55785">
    <property type="entry name" value="PYP-like sensor domain (PAS domain)"/>
    <property type="match status" value="1"/>
</dbReference>
<sequence length="369" mass="42662">MNLSANPENIFLLEQLAEHTQNAFFIFDVPAQQFTYLSPAYEFIWERNREELTVGAGGLWQAIVPQDRRHVLRCWNWYKAPRRSNHKTFEFRLQFPDGRLKWLYAELYLIRNEDGSFSISGWVQDVSERKQYLEVLRKYAARKNSVLEILTHDLSGFLNLIRSLSLSSNIASPENTREFQELSHKLSLIQETSQRSLELITTLVNHEFIESSKVELNRQHLDLVAKIGDIIDTFRAAEREMDKKFVIEASQPQIFAMIDDVKLMQVINNLVSNAIKFTPDGGIIRIELEDKPEAVQLRIMDNGIGIPDALQPLLFDRFTEARRPGLRGEPAVGLGMSIIKLIVELHNGRIWFSSRENEGSTFFVELPKE</sequence>
<dbReference type="Pfam" id="PF08447">
    <property type="entry name" value="PAS_3"/>
    <property type="match status" value="1"/>
</dbReference>
<dbReference type="InterPro" id="IPR000014">
    <property type="entry name" value="PAS"/>
</dbReference>
<dbReference type="Proteomes" id="UP000326570">
    <property type="component" value="Unassembled WGS sequence"/>
</dbReference>
<evidence type="ECO:0000259" key="7">
    <source>
        <dbReference type="PROSITE" id="PS50113"/>
    </source>
</evidence>
<dbReference type="Pfam" id="PF02518">
    <property type="entry name" value="HATPase_c"/>
    <property type="match status" value="1"/>
</dbReference>
<evidence type="ECO:0000256" key="2">
    <source>
        <dbReference type="ARBA" id="ARBA00012438"/>
    </source>
</evidence>
<feature type="domain" description="PAC" evidence="7">
    <location>
        <begin position="87"/>
        <end position="138"/>
    </location>
</feature>
<dbReference type="SMART" id="SM00387">
    <property type="entry name" value="HATPase_c"/>
    <property type="match status" value="1"/>
</dbReference>
<dbReference type="NCBIfam" id="TIGR00229">
    <property type="entry name" value="sensory_box"/>
    <property type="match status" value="1"/>
</dbReference>
<evidence type="ECO:0000256" key="3">
    <source>
        <dbReference type="ARBA" id="ARBA00022553"/>
    </source>
</evidence>
<dbReference type="PROSITE" id="PS50109">
    <property type="entry name" value="HIS_KIN"/>
    <property type="match status" value="1"/>
</dbReference>
<dbReference type="InterPro" id="IPR004358">
    <property type="entry name" value="Sig_transdc_His_kin-like_C"/>
</dbReference>